<feature type="compositionally biased region" description="Basic and acidic residues" evidence="1">
    <location>
        <begin position="23"/>
        <end position="37"/>
    </location>
</feature>
<name>D5ZT14_STRV1</name>
<proteinExistence type="predicted"/>
<gene>
    <name evidence="2" type="ORF">SSFG_01964</name>
</gene>
<evidence type="ECO:0000256" key="1">
    <source>
        <dbReference type="SAM" id="MobiDB-lite"/>
    </source>
</evidence>
<evidence type="ECO:0000313" key="3">
    <source>
        <dbReference type="Proteomes" id="UP000003824"/>
    </source>
</evidence>
<feature type="compositionally biased region" description="Polar residues" evidence="1">
    <location>
        <begin position="44"/>
        <end position="56"/>
    </location>
</feature>
<dbReference type="EMBL" id="DS999641">
    <property type="protein sequence ID" value="EFE66715.2"/>
    <property type="molecule type" value="Genomic_DNA"/>
</dbReference>
<dbReference type="Proteomes" id="UP000003824">
    <property type="component" value="Unassembled WGS sequence"/>
</dbReference>
<sequence>MSLARVTYGVDMGVFARIFRRSKATEETRTDEARDGRTAAGPQTEDTAGTAQSKASAETPKTDGPAVQEADGVTGTDGVEIPKQQSSEAVGSEADKGART</sequence>
<evidence type="ECO:0000313" key="2">
    <source>
        <dbReference type="EMBL" id="EFE66715.2"/>
    </source>
</evidence>
<reference evidence="3" key="1">
    <citation type="submission" date="2008-12" db="EMBL/GenBank/DDBJ databases">
        <title>Annotation of Streptomyces ghanaensis ATCC 14672.</title>
        <authorList>
            <consortium name="The Broad Institute Genome Sequencing Platform"/>
            <consortium name="Broad Institute Microbial Sequencing Center"/>
            <person name="Fischbach M."/>
            <person name="Ward D."/>
            <person name="Young S."/>
            <person name="Kodira C.D."/>
            <person name="Zeng Q."/>
            <person name="Koehrsen M."/>
            <person name="Godfrey P."/>
            <person name="Alvarado L."/>
            <person name="Berlin A.M."/>
            <person name="Borenstein D."/>
            <person name="Chen Z."/>
            <person name="Engels R."/>
            <person name="Freedman E."/>
            <person name="Gellesch M."/>
            <person name="Goldberg J."/>
            <person name="Griggs A."/>
            <person name="Gujja S."/>
            <person name="Heiman D.I."/>
            <person name="Hepburn T.A."/>
            <person name="Howarth C."/>
            <person name="Jen D."/>
            <person name="Larson L."/>
            <person name="Lewis B."/>
            <person name="Mehta T."/>
            <person name="Park D."/>
            <person name="Pearson M."/>
            <person name="Roberts A."/>
            <person name="Saif S."/>
            <person name="Shea T.D."/>
            <person name="Shenoy N."/>
            <person name="Sisk P."/>
            <person name="Stolte C."/>
            <person name="Sykes S.N."/>
            <person name="Walk T."/>
            <person name="White J."/>
            <person name="Yandava C."/>
            <person name="Straight P."/>
            <person name="Clardy J."/>
            <person name="Hung D."/>
            <person name="Kolter R."/>
            <person name="Mekalanos J."/>
            <person name="Walker S."/>
            <person name="Walsh C.T."/>
            <person name="Wieland B.L.C."/>
            <person name="Ilzarbe M."/>
            <person name="Galagan J."/>
            <person name="Nusbaum C."/>
            <person name="Birren B."/>
        </authorList>
    </citation>
    <scope>NUCLEOTIDE SEQUENCE [LARGE SCALE GENOMIC DNA]</scope>
    <source>
        <strain evidence="3">ATCC 14672 / DSM 40746 / JCM 4963 / KCTC 9882 / NRRL B-12104 / FH 1290</strain>
    </source>
</reference>
<accession>D5ZT14</accession>
<feature type="region of interest" description="Disordered" evidence="1">
    <location>
        <begin position="23"/>
        <end position="100"/>
    </location>
</feature>
<organism evidence="2 3">
    <name type="scientific">Streptomyces viridosporus (strain ATCC 14672 / DSM 40746 / JCM 4963 / KCTC 9882 / NRRL B-12104 / FH 1290)</name>
    <name type="common">Streptomyces ghanaensis</name>
    <dbReference type="NCBI Taxonomy" id="566461"/>
    <lineage>
        <taxon>Bacteria</taxon>
        <taxon>Bacillati</taxon>
        <taxon>Actinomycetota</taxon>
        <taxon>Actinomycetes</taxon>
        <taxon>Kitasatosporales</taxon>
        <taxon>Streptomycetaceae</taxon>
        <taxon>Streptomyces</taxon>
    </lineage>
</organism>
<protein>
    <submittedName>
        <fullName evidence="2">Predicted protein</fullName>
    </submittedName>
</protein>
<dbReference type="AlphaFoldDB" id="D5ZT14"/>